<dbReference type="EMBL" id="HBUE01125103">
    <property type="protein sequence ID" value="CAG6494356.1"/>
    <property type="molecule type" value="Transcribed_RNA"/>
</dbReference>
<evidence type="ECO:0000256" key="1">
    <source>
        <dbReference type="SAM" id="MobiDB-lite"/>
    </source>
</evidence>
<name>A0A8D8CJ26_CULPI</name>
<sequence>MVLLHLPAQIPPDVHLTSFSVHNRRRRPRGWLPLPRKQHLQPLVRPERRRNPPLGPLQNRPHPTRAQRRTHLLLLLAALVGPGAIPSTNPALSVRVRGL</sequence>
<protein>
    <submittedName>
        <fullName evidence="2">(northern house mosquito) hypothetical protein</fullName>
    </submittedName>
</protein>
<accession>A0A8D8CJ26</accession>
<evidence type="ECO:0000313" key="2">
    <source>
        <dbReference type="EMBL" id="CAG6494356.1"/>
    </source>
</evidence>
<dbReference type="AlphaFoldDB" id="A0A8D8CJ26"/>
<organism evidence="2">
    <name type="scientific">Culex pipiens</name>
    <name type="common">House mosquito</name>
    <dbReference type="NCBI Taxonomy" id="7175"/>
    <lineage>
        <taxon>Eukaryota</taxon>
        <taxon>Metazoa</taxon>
        <taxon>Ecdysozoa</taxon>
        <taxon>Arthropoda</taxon>
        <taxon>Hexapoda</taxon>
        <taxon>Insecta</taxon>
        <taxon>Pterygota</taxon>
        <taxon>Neoptera</taxon>
        <taxon>Endopterygota</taxon>
        <taxon>Diptera</taxon>
        <taxon>Nematocera</taxon>
        <taxon>Culicoidea</taxon>
        <taxon>Culicidae</taxon>
        <taxon>Culicinae</taxon>
        <taxon>Culicini</taxon>
        <taxon>Culex</taxon>
        <taxon>Culex</taxon>
    </lineage>
</organism>
<reference evidence="2" key="1">
    <citation type="submission" date="2021-05" db="EMBL/GenBank/DDBJ databases">
        <authorList>
            <person name="Alioto T."/>
            <person name="Alioto T."/>
            <person name="Gomez Garrido J."/>
        </authorList>
    </citation>
    <scope>NUCLEOTIDE SEQUENCE</scope>
</reference>
<feature type="region of interest" description="Disordered" evidence="1">
    <location>
        <begin position="25"/>
        <end position="65"/>
    </location>
</feature>
<proteinExistence type="predicted"/>